<keyword evidence="1" id="KW-0812">Transmembrane</keyword>
<keyword evidence="1" id="KW-1133">Transmembrane helix</keyword>
<proteinExistence type="predicted"/>
<dbReference type="NCBIfam" id="TIGR02532">
    <property type="entry name" value="IV_pilin_GFxxxE"/>
    <property type="match status" value="1"/>
</dbReference>
<dbReference type="AlphaFoldDB" id="A0A5C5Y9I6"/>
<dbReference type="InterPro" id="IPR012902">
    <property type="entry name" value="N_methyl_site"/>
</dbReference>
<name>A0A5C5Y9I6_9PLAN</name>
<accession>A0A5C5Y9I6</accession>
<dbReference type="OrthoDB" id="255848at2"/>
<reference evidence="3 4" key="1">
    <citation type="submission" date="2019-02" db="EMBL/GenBank/DDBJ databases">
        <title>Deep-cultivation of Planctomycetes and their phenomic and genomic characterization uncovers novel biology.</title>
        <authorList>
            <person name="Wiegand S."/>
            <person name="Jogler M."/>
            <person name="Boedeker C."/>
            <person name="Pinto D."/>
            <person name="Vollmers J."/>
            <person name="Rivas-Marin E."/>
            <person name="Kohn T."/>
            <person name="Peeters S.H."/>
            <person name="Heuer A."/>
            <person name="Rast P."/>
            <person name="Oberbeckmann S."/>
            <person name="Bunk B."/>
            <person name="Jeske O."/>
            <person name="Meyerdierks A."/>
            <person name="Storesund J.E."/>
            <person name="Kallscheuer N."/>
            <person name="Luecker S."/>
            <person name="Lage O.M."/>
            <person name="Pohl T."/>
            <person name="Merkel B.J."/>
            <person name="Hornburger P."/>
            <person name="Mueller R.-W."/>
            <person name="Bruemmer F."/>
            <person name="Labrenz M."/>
            <person name="Spormann A.M."/>
            <person name="Op Den Camp H."/>
            <person name="Overmann J."/>
            <person name="Amann R."/>
            <person name="Jetten M.S.M."/>
            <person name="Mascher T."/>
            <person name="Medema M.H."/>
            <person name="Devos D.P."/>
            <person name="Kaster A.-K."/>
            <person name="Ovreas L."/>
            <person name="Rohde M."/>
            <person name="Galperin M.Y."/>
            <person name="Jogler C."/>
        </authorList>
    </citation>
    <scope>NUCLEOTIDE SEQUENCE [LARGE SCALE GENOMIC DNA]</scope>
    <source>
        <strain evidence="3 4">Pan14r</strain>
    </source>
</reference>
<dbReference type="InterPro" id="IPR045584">
    <property type="entry name" value="Pilin-like"/>
</dbReference>
<evidence type="ECO:0000313" key="3">
    <source>
        <dbReference type="EMBL" id="TWT72356.1"/>
    </source>
</evidence>
<dbReference type="NCBIfam" id="TIGR04294">
    <property type="entry name" value="pre_pil_HX9DG"/>
    <property type="match status" value="1"/>
</dbReference>
<feature type="domain" description="DUF1559" evidence="2">
    <location>
        <begin position="32"/>
        <end position="295"/>
    </location>
</feature>
<evidence type="ECO:0000256" key="1">
    <source>
        <dbReference type="SAM" id="Phobius"/>
    </source>
</evidence>
<organism evidence="3 4">
    <name type="scientific">Crateriforma conspicua</name>
    <dbReference type="NCBI Taxonomy" id="2527996"/>
    <lineage>
        <taxon>Bacteria</taxon>
        <taxon>Pseudomonadati</taxon>
        <taxon>Planctomycetota</taxon>
        <taxon>Planctomycetia</taxon>
        <taxon>Planctomycetales</taxon>
        <taxon>Planctomycetaceae</taxon>
        <taxon>Crateriforma</taxon>
    </lineage>
</organism>
<gene>
    <name evidence="3" type="ORF">Pan14r_46760</name>
</gene>
<dbReference type="InterPro" id="IPR027558">
    <property type="entry name" value="Pre_pil_HX9DG_C"/>
</dbReference>
<dbReference type="Proteomes" id="UP000317238">
    <property type="component" value="Unassembled WGS sequence"/>
</dbReference>
<dbReference type="Pfam" id="PF07963">
    <property type="entry name" value="N_methyl"/>
    <property type="match status" value="1"/>
</dbReference>
<dbReference type="PANTHER" id="PTHR30093:SF2">
    <property type="entry name" value="TYPE II SECRETION SYSTEM PROTEIN H"/>
    <property type="match status" value="1"/>
</dbReference>
<dbReference type="EMBL" id="SJPL01000001">
    <property type="protein sequence ID" value="TWT72356.1"/>
    <property type="molecule type" value="Genomic_DNA"/>
</dbReference>
<comment type="caution">
    <text evidence="3">The sequence shown here is derived from an EMBL/GenBank/DDBJ whole genome shotgun (WGS) entry which is preliminary data.</text>
</comment>
<dbReference type="RefSeq" id="WP_145293328.1">
    <property type="nucleotide sequence ID" value="NZ_CP036319.1"/>
</dbReference>
<keyword evidence="4" id="KW-1185">Reference proteome</keyword>
<evidence type="ECO:0000259" key="2">
    <source>
        <dbReference type="Pfam" id="PF07596"/>
    </source>
</evidence>
<feature type="transmembrane region" description="Helical" evidence="1">
    <location>
        <begin position="7"/>
        <end position="27"/>
    </location>
</feature>
<dbReference type="PANTHER" id="PTHR30093">
    <property type="entry name" value="GENERAL SECRETION PATHWAY PROTEIN G"/>
    <property type="match status" value="1"/>
</dbReference>
<dbReference type="SUPFAM" id="SSF54523">
    <property type="entry name" value="Pili subunits"/>
    <property type="match status" value="1"/>
</dbReference>
<dbReference type="Pfam" id="PF07596">
    <property type="entry name" value="SBP_bac_10"/>
    <property type="match status" value="1"/>
</dbReference>
<keyword evidence="1" id="KW-0472">Membrane</keyword>
<dbReference type="InterPro" id="IPR011453">
    <property type="entry name" value="DUF1559"/>
</dbReference>
<evidence type="ECO:0000313" key="4">
    <source>
        <dbReference type="Proteomes" id="UP000317238"/>
    </source>
</evidence>
<dbReference type="Gene3D" id="3.30.700.10">
    <property type="entry name" value="Glycoprotein, Type 4 Pilin"/>
    <property type="match status" value="1"/>
</dbReference>
<sequence>MKNARKAFTLIELLVVIAIIGVLVALLSPAIQSAREAARLVQCQNHLKQIVLAGHNYQSQFRYLPGYAGERPPYFVDYQDRHRYNPDLDGANWISQSLPSLEQNHLFELTGDLNTRPIDRPDAQIIDSVQIAVETLHCPSRRSATAYPLDPRYQQRFGPAAARNDYAMCGGAADADGESEKLIDNIRVGVWTLGKRTRFRDVLDGLSQTYYAGEKAMDLLEYHSGIDFGDRSPMVGWNQMRTSAHSYVRYAARQPVRDKPDNCLSCHDFGSAHPAGWNAAFADGSVRLISYSRDLEIHRAMASIAAGEIQSND</sequence>
<protein>
    <recommendedName>
        <fullName evidence="2">DUF1559 domain-containing protein</fullName>
    </recommendedName>
</protein>